<accession>A0AAW0R1K9</accession>
<dbReference type="Proteomes" id="UP001392437">
    <property type="component" value="Unassembled WGS sequence"/>
</dbReference>
<reference evidence="2 3" key="1">
    <citation type="submission" date="2023-01" db="EMBL/GenBank/DDBJ databases">
        <title>Analysis of 21 Apiospora genomes using comparative genomics revels a genus with tremendous synthesis potential of carbohydrate active enzymes and secondary metabolites.</title>
        <authorList>
            <person name="Sorensen T."/>
        </authorList>
    </citation>
    <scope>NUCLEOTIDE SEQUENCE [LARGE SCALE GENOMIC DNA]</scope>
    <source>
        <strain evidence="2 3">CBS 117206</strain>
    </source>
</reference>
<gene>
    <name evidence="2" type="ORF">PG999_005245</name>
</gene>
<evidence type="ECO:0000313" key="2">
    <source>
        <dbReference type="EMBL" id="KAK8121125.1"/>
    </source>
</evidence>
<sequence>MAQSRSSSREAPRGRTRRTSTSRSRAAPQQDGKPKKTRSRSSSFRERFEGTTVDKAMSGITRGIKSLLASKPSALSDCPKHGAPECLSCMCSIDINGKVTKDGSKIDLRYKVDEPQEVAIDPKFGEQARFDPLRDPHMRSRLNAESAYTNQEKAPASFKTPSRRWFSYCSSCNVTFLVGLAGNMAADDHPSHVATNMGARSICAYVDATSWEDSQKTLGGNSSVFFGPGSKYNALSDNVYDLKHHLSIQFAALRRALRLALTILDHRHALVEKHGLSNSYKFLWEYCTQFRFVVFSRMEAVNHWLNLDRAATGQGQLDPWVETEVLKIDEDVANLAAQGIEVKIFTLPAFEKYEPEYEFFYDRFI</sequence>
<feature type="region of interest" description="Disordered" evidence="1">
    <location>
        <begin position="1"/>
        <end position="50"/>
    </location>
</feature>
<evidence type="ECO:0000313" key="3">
    <source>
        <dbReference type="Proteomes" id="UP001392437"/>
    </source>
</evidence>
<organism evidence="2 3">
    <name type="scientific">Apiospora kogelbergensis</name>
    <dbReference type="NCBI Taxonomy" id="1337665"/>
    <lineage>
        <taxon>Eukaryota</taxon>
        <taxon>Fungi</taxon>
        <taxon>Dikarya</taxon>
        <taxon>Ascomycota</taxon>
        <taxon>Pezizomycotina</taxon>
        <taxon>Sordariomycetes</taxon>
        <taxon>Xylariomycetidae</taxon>
        <taxon>Amphisphaeriales</taxon>
        <taxon>Apiosporaceae</taxon>
        <taxon>Apiospora</taxon>
    </lineage>
</organism>
<dbReference type="EMBL" id="JAQQWP010000004">
    <property type="protein sequence ID" value="KAK8121125.1"/>
    <property type="molecule type" value="Genomic_DNA"/>
</dbReference>
<keyword evidence="3" id="KW-1185">Reference proteome</keyword>
<dbReference type="AlphaFoldDB" id="A0AAW0R1K9"/>
<evidence type="ECO:0000256" key="1">
    <source>
        <dbReference type="SAM" id="MobiDB-lite"/>
    </source>
</evidence>
<name>A0AAW0R1K9_9PEZI</name>
<protein>
    <submittedName>
        <fullName evidence="2">Uncharacterized protein</fullName>
    </submittedName>
</protein>
<proteinExistence type="predicted"/>
<comment type="caution">
    <text evidence="2">The sequence shown here is derived from an EMBL/GenBank/DDBJ whole genome shotgun (WGS) entry which is preliminary data.</text>
</comment>